<organism evidence="1 2">
    <name type="scientific">Chlamydomonas eustigma</name>
    <dbReference type="NCBI Taxonomy" id="1157962"/>
    <lineage>
        <taxon>Eukaryota</taxon>
        <taxon>Viridiplantae</taxon>
        <taxon>Chlorophyta</taxon>
        <taxon>core chlorophytes</taxon>
        <taxon>Chlorophyceae</taxon>
        <taxon>CS clade</taxon>
        <taxon>Chlamydomonadales</taxon>
        <taxon>Chlamydomonadaceae</taxon>
        <taxon>Chlamydomonas</taxon>
    </lineage>
</organism>
<keyword evidence="2" id="KW-1185">Reference proteome</keyword>
<evidence type="ECO:0000313" key="2">
    <source>
        <dbReference type="Proteomes" id="UP000232323"/>
    </source>
</evidence>
<dbReference type="EMBL" id="BEGY01000007">
    <property type="protein sequence ID" value="GAX74331.1"/>
    <property type="molecule type" value="Genomic_DNA"/>
</dbReference>
<gene>
    <name evidence="1" type="ORF">CEUSTIGMA_g1780.t1</name>
</gene>
<dbReference type="AlphaFoldDB" id="A0A250WU38"/>
<accession>A0A250WU38</accession>
<name>A0A250WU38_9CHLO</name>
<reference evidence="1 2" key="1">
    <citation type="submission" date="2017-08" db="EMBL/GenBank/DDBJ databases">
        <title>Acidophilic green algal genome provides insights into adaptation to an acidic environment.</title>
        <authorList>
            <person name="Hirooka S."/>
            <person name="Hirose Y."/>
            <person name="Kanesaki Y."/>
            <person name="Higuchi S."/>
            <person name="Fujiwara T."/>
            <person name="Onuma R."/>
            <person name="Era A."/>
            <person name="Ohbayashi R."/>
            <person name="Uzuka A."/>
            <person name="Nozaki H."/>
            <person name="Yoshikawa H."/>
            <person name="Miyagishima S.Y."/>
        </authorList>
    </citation>
    <scope>NUCLEOTIDE SEQUENCE [LARGE SCALE GENOMIC DNA]</scope>
    <source>
        <strain evidence="1 2">NIES-2499</strain>
    </source>
</reference>
<evidence type="ECO:0000313" key="1">
    <source>
        <dbReference type="EMBL" id="GAX74331.1"/>
    </source>
</evidence>
<sequence length="180" mass="19987">MTCVHTAAMKAAAYHYDMRPYSCNEGSSVSATKRTLVSQLPRHPLLSLVIQLILERFRAGMDVSSRNPHFVHQHTGPGVWSAAVTHYLGFDKGLVGKAGEVFRKVHSDRGTFLRVRNELGVCLVGRPFFGGLNVKNHYGSLNFKNGWASWTEERSQLILRQAVSPQKSSLLVNISKQGIP</sequence>
<dbReference type="Proteomes" id="UP000232323">
    <property type="component" value="Unassembled WGS sequence"/>
</dbReference>
<proteinExistence type="predicted"/>
<comment type="caution">
    <text evidence="1">The sequence shown here is derived from an EMBL/GenBank/DDBJ whole genome shotgun (WGS) entry which is preliminary data.</text>
</comment>
<protein>
    <submittedName>
        <fullName evidence="1">Uncharacterized protein</fullName>
    </submittedName>
</protein>